<keyword evidence="12" id="KW-1185">Reference proteome</keyword>
<keyword evidence="4 9" id="KW-0853">WD repeat</keyword>
<dbReference type="PROSITE" id="PS50294">
    <property type="entry name" value="WD_REPEATS_REGION"/>
    <property type="match status" value="1"/>
</dbReference>
<dbReference type="SUPFAM" id="SSF50978">
    <property type="entry name" value="WD40 repeat-like"/>
    <property type="match status" value="1"/>
</dbReference>
<evidence type="ECO:0000256" key="5">
    <source>
        <dbReference type="ARBA" id="ARBA00022737"/>
    </source>
</evidence>
<dbReference type="AlphaFoldDB" id="A0A9Q1KZ95"/>
<feature type="region of interest" description="Disordered" evidence="10">
    <location>
        <begin position="15"/>
        <end position="60"/>
    </location>
</feature>
<comment type="subcellular location">
    <subcellularLocation>
        <location evidence="1">Nucleus</location>
        <location evidence="1">Nucleolus</location>
    </subcellularLocation>
</comment>
<evidence type="ECO:0000256" key="10">
    <source>
        <dbReference type="SAM" id="MobiDB-lite"/>
    </source>
</evidence>
<evidence type="ECO:0000256" key="3">
    <source>
        <dbReference type="ARBA" id="ARBA00022553"/>
    </source>
</evidence>
<dbReference type="PANTHER" id="PTHR18359">
    <property type="entry name" value="WD-REPEAT PROTEIN-RELATED"/>
    <property type="match status" value="1"/>
</dbReference>
<dbReference type="PANTHER" id="PTHR18359:SF0">
    <property type="entry name" value="U3 SMALL NUCLEOLAR RNA-ASSOCIATED PROTEIN 18 HOMOLOG"/>
    <property type="match status" value="1"/>
</dbReference>
<dbReference type="GO" id="GO:0034388">
    <property type="term" value="C:Pwp2p-containing subcomplex of 90S preribosome"/>
    <property type="evidence" value="ECO:0007669"/>
    <property type="project" value="TreeGrafter"/>
</dbReference>
<protein>
    <recommendedName>
        <fullName evidence="8">U3 small nucleolar RNA-associated protein 18 homolog</fullName>
    </recommendedName>
</protein>
<dbReference type="InterPro" id="IPR001680">
    <property type="entry name" value="WD40_rpt"/>
</dbReference>
<feature type="region of interest" description="Disordered" evidence="10">
    <location>
        <begin position="190"/>
        <end position="209"/>
    </location>
</feature>
<keyword evidence="2" id="KW-0698">rRNA processing</keyword>
<evidence type="ECO:0000313" key="12">
    <source>
        <dbReference type="Proteomes" id="UP001153076"/>
    </source>
</evidence>
<sequence>MTLISQNAIVKHRVNKQTKRKDDESYLVEGSGEIAEKGDSNVDTTISTKKRKKGHKGEEERLQVEEEIEMNHLGNFLFGSLLSPLEFGKDGQSEGGLGINAAESDDSALFILDRSGGNAVSMYEEDARNEDYDKQKKPVWRDDEEEKTVINISKVNRLRKLRKEEDATFISGSAYVSRLRAQHEKLNPSTHWANLDSNPKECSSDSDDESAEVVDDILRTNEELVVKRGAKLLPRMLEYSRLVDANSEDPSDSAVTSVQFHRNHQLLLAGGLDRKLRFFQIDGKLNKMMDVMFFEDCPIRKAAFLPNGSQVIISGRRKFFYILDIIKGNVDKTGPLTGRDEKSLEKFELSPDSQTIAFMGNEGYILLVSSKTKELMGTLKMNGTVRSLAFTKDGRQLLSSGGDGQVYFWDLRTRTCLHKGIDEGSINETALCTSPVGNLFAAGSSSGIVNIYSQEEFLGGKRKPIKTLKNLTTKVDFLKFNHDAKILAICSRMQKSGLKLVHMPSFTVFLNWPPPNKTVLHHPSCLDFSPAGTSSFDAALHSFLRHFIPPDECNGGGSSNGVPPGNLLDFDLVTQFSSQPKPSEFETIMPYMEDCVRHTD</sequence>
<dbReference type="SMART" id="SM00320">
    <property type="entry name" value="WD40"/>
    <property type="match status" value="4"/>
</dbReference>
<dbReference type="OrthoDB" id="1935146at2759"/>
<evidence type="ECO:0000256" key="8">
    <source>
        <dbReference type="ARBA" id="ARBA00074442"/>
    </source>
</evidence>
<dbReference type="GO" id="GO:0032040">
    <property type="term" value="C:small-subunit processome"/>
    <property type="evidence" value="ECO:0007669"/>
    <property type="project" value="TreeGrafter"/>
</dbReference>
<evidence type="ECO:0000313" key="11">
    <source>
        <dbReference type="EMBL" id="KAJ8452288.1"/>
    </source>
</evidence>
<feature type="repeat" description="WD" evidence="9">
    <location>
        <begin position="378"/>
        <end position="419"/>
    </location>
</feature>
<dbReference type="EMBL" id="JAKOGI010000005">
    <property type="protein sequence ID" value="KAJ8452288.1"/>
    <property type="molecule type" value="Genomic_DNA"/>
</dbReference>
<dbReference type="Proteomes" id="UP001153076">
    <property type="component" value="Unassembled WGS sequence"/>
</dbReference>
<dbReference type="InterPro" id="IPR019775">
    <property type="entry name" value="WD40_repeat_CS"/>
</dbReference>
<dbReference type="PROSITE" id="PS00678">
    <property type="entry name" value="WD_REPEATS_1"/>
    <property type="match status" value="1"/>
</dbReference>
<name>A0A9Q1KZ95_9CARY</name>
<dbReference type="GO" id="GO:0006364">
    <property type="term" value="P:rRNA processing"/>
    <property type="evidence" value="ECO:0007669"/>
    <property type="project" value="UniProtKB-KW"/>
</dbReference>
<dbReference type="Pfam" id="PF00400">
    <property type="entry name" value="WD40"/>
    <property type="match status" value="2"/>
</dbReference>
<evidence type="ECO:0000256" key="4">
    <source>
        <dbReference type="ARBA" id="ARBA00022574"/>
    </source>
</evidence>
<keyword evidence="6" id="KW-0539">Nucleus</keyword>
<comment type="similarity">
    <text evidence="7">Belongs to the WD repeat UTP18 family.</text>
</comment>
<evidence type="ECO:0000256" key="9">
    <source>
        <dbReference type="PROSITE-ProRule" id="PRU00221"/>
    </source>
</evidence>
<organism evidence="11 12">
    <name type="scientific">Carnegiea gigantea</name>
    <dbReference type="NCBI Taxonomy" id="171969"/>
    <lineage>
        <taxon>Eukaryota</taxon>
        <taxon>Viridiplantae</taxon>
        <taxon>Streptophyta</taxon>
        <taxon>Embryophyta</taxon>
        <taxon>Tracheophyta</taxon>
        <taxon>Spermatophyta</taxon>
        <taxon>Magnoliopsida</taxon>
        <taxon>eudicotyledons</taxon>
        <taxon>Gunneridae</taxon>
        <taxon>Pentapetalae</taxon>
        <taxon>Caryophyllales</taxon>
        <taxon>Cactineae</taxon>
        <taxon>Cactaceae</taxon>
        <taxon>Cactoideae</taxon>
        <taxon>Echinocereeae</taxon>
        <taxon>Carnegiea</taxon>
    </lineage>
</organism>
<evidence type="ECO:0000256" key="1">
    <source>
        <dbReference type="ARBA" id="ARBA00004604"/>
    </source>
</evidence>
<keyword evidence="5" id="KW-0677">Repeat</keyword>
<reference evidence="11" key="1">
    <citation type="submission" date="2022-04" db="EMBL/GenBank/DDBJ databases">
        <title>Carnegiea gigantea Genome sequencing and assembly v2.</title>
        <authorList>
            <person name="Copetti D."/>
            <person name="Sanderson M.J."/>
            <person name="Burquez A."/>
            <person name="Wojciechowski M.F."/>
        </authorList>
    </citation>
    <scope>NUCLEOTIDE SEQUENCE</scope>
    <source>
        <strain evidence="11">SGP5-SGP5p</strain>
        <tissue evidence="11">Aerial part</tissue>
    </source>
</reference>
<proteinExistence type="inferred from homology"/>
<accession>A0A9Q1KZ95</accession>
<evidence type="ECO:0000256" key="2">
    <source>
        <dbReference type="ARBA" id="ARBA00022552"/>
    </source>
</evidence>
<dbReference type="Gene3D" id="2.130.10.10">
    <property type="entry name" value="YVTN repeat-like/Quinoprotein amine dehydrogenase"/>
    <property type="match status" value="1"/>
</dbReference>
<dbReference type="InterPro" id="IPR036322">
    <property type="entry name" value="WD40_repeat_dom_sf"/>
</dbReference>
<dbReference type="PROSITE" id="PS50082">
    <property type="entry name" value="WD_REPEATS_2"/>
    <property type="match status" value="1"/>
</dbReference>
<dbReference type="InterPro" id="IPR015943">
    <property type="entry name" value="WD40/YVTN_repeat-like_dom_sf"/>
</dbReference>
<gene>
    <name evidence="11" type="ORF">Cgig2_006093</name>
</gene>
<dbReference type="InterPro" id="IPR045161">
    <property type="entry name" value="Utp18"/>
</dbReference>
<dbReference type="FunFam" id="2.130.10.10:FF:000121">
    <property type="entry name" value="U3 small nucleolar RNA-associated protein 18 homolog"/>
    <property type="match status" value="1"/>
</dbReference>
<comment type="caution">
    <text evidence="11">The sequence shown here is derived from an EMBL/GenBank/DDBJ whole genome shotgun (WGS) entry which is preliminary data.</text>
</comment>
<evidence type="ECO:0000256" key="7">
    <source>
        <dbReference type="ARBA" id="ARBA00025767"/>
    </source>
</evidence>
<keyword evidence="3" id="KW-0597">Phosphoprotein</keyword>
<evidence type="ECO:0000256" key="6">
    <source>
        <dbReference type="ARBA" id="ARBA00023242"/>
    </source>
</evidence>